<accession>A0A1S1V793</accession>
<comment type="caution">
    <text evidence="1">The sequence shown here is derived from an EMBL/GenBank/DDBJ whole genome shotgun (WGS) entry which is preliminary data.</text>
</comment>
<name>A0A1S1V793_9FIRM</name>
<organism evidence="1 2">
    <name type="scientific">Andreesenia angusta</name>
    <dbReference type="NCBI Taxonomy" id="39480"/>
    <lineage>
        <taxon>Bacteria</taxon>
        <taxon>Bacillati</taxon>
        <taxon>Bacillota</taxon>
        <taxon>Tissierellia</taxon>
        <taxon>Tissierellales</taxon>
        <taxon>Gottschalkiaceae</taxon>
        <taxon>Andreesenia</taxon>
    </lineage>
</organism>
<reference evidence="1 2" key="1">
    <citation type="submission" date="2016-09" db="EMBL/GenBank/DDBJ databases">
        <title>Genome sequence of Eubacterium angustum.</title>
        <authorList>
            <person name="Poehlein A."/>
            <person name="Daniel R."/>
        </authorList>
    </citation>
    <scope>NUCLEOTIDE SEQUENCE [LARGE SCALE GENOMIC DNA]</scope>
    <source>
        <strain evidence="1 2">DSM 1989</strain>
    </source>
</reference>
<dbReference type="AlphaFoldDB" id="A0A1S1V793"/>
<evidence type="ECO:0000313" key="1">
    <source>
        <dbReference type="EMBL" id="OHW62468.1"/>
    </source>
</evidence>
<dbReference type="Proteomes" id="UP000180254">
    <property type="component" value="Unassembled WGS sequence"/>
</dbReference>
<gene>
    <name evidence="1" type="ORF">EUAN_10300</name>
</gene>
<keyword evidence="2" id="KW-1185">Reference proteome</keyword>
<evidence type="ECO:0000313" key="2">
    <source>
        <dbReference type="Proteomes" id="UP000180254"/>
    </source>
</evidence>
<sequence length="30" mass="3721">MKFNISDRAKEFIREELSGKNVRFYARRKM</sequence>
<proteinExistence type="predicted"/>
<protein>
    <submittedName>
        <fullName evidence="1">Uncharacterized protein</fullName>
    </submittedName>
</protein>
<dbReference type="EMBL" id="MKIE01000003">
    <property type="protein sequence ID" value="OHW62468.1"/>
    <property type="molecule type" value="Genomic_DNA"/>
</dbReference>